<feature type="region of interest" description="Disordered" evidence="1">
    <location>
        <begin position="60"/>
        <end position="148"/>
    </location>
</feature>
<evidence type="ECO:0000313" key="5">
    <source>
        <dbReference type="Proteomes" id="UP000235392"/>
    </source>
</evidence>
<proteinExistence type="predicted"/>
<comment type="caution">
    <text evidence="2">The sequence shown here is derived from an EMBL/GenBank/DDBJ whole genome shotgun (WGS) entry which is preliminary data.</text>
</comment>
<reference evidence="4 5" key="1">
    <citation type="submission" date="2017-11" db="EMBL/GenBank/DDBJ databases">
        <title>De novo assembly and phasing of dikaryotic genomes from two isolates of Puccinia coronata f. sp. avenae, the causal agent of oat crown rust.</title>
        <authorList>
            <person name="Miller M.E."/>
            <person name="Zhang Y."/>
            <person name="Omidvar V."/>
            <person name="Sperschneider J."/>
            <person name="Schwessinger B."/>
            <person name="Raley C."/>
            <person name="Palmer J.M."/>
            <person name="Garnica D."/>
            <person name="Upadhyaya N."/>
            <person name="Rathjen J."/>
            <person name="Taylor J.M."/>
            <person name="Park R.F."/>
            <person name="Dodds P.N."/>
            <person name="Hirsch C.D."/>
            <person name="Kianian S.F."/>
            <person name="Figueroa M."/>
        </authorList>
    </citation>
    <scope>NUCLEOTIDE SEQUENCE [LARGE SCALE GENOMIC DNA]</scope>
    <source>
        <strain evidence="2">12NC29</strain>
        <strain evidence="3">12SD80</strain>
    </source>
</reference>
<evidence type="ECO:0000256" key="1">
    <source>
        <dbReference type="SAM" id="MobiDB-lite"/>
    </source>
</evidence>
<accession>A0A2N5TT68</accession>
<evidence type="ECO:0000313" key="4">
    <source>
        <dbReference type="Proteomes" id="UP000235388"/>
    </source>
</evidence>
<dbReference type="EMBL" id="PGCI01000048">
    <property type="protein sequence ID" value="PLW45493.1"/>
    <property type="molecule type" value="Genomic_DNA"/>
</dbReference>
<name>A0A2N5TT68_9BASI</name>
<protein>
    <submittedName>
        <fullName evidence="2">Uncharacterized protein</fullName>
    </submittedName>
</protein>
<dbReference type="Proteomes" id="UP000235388">
    <property type="component" value="Unassembled WGS sequence"/>
</dbReference>
<evidence type="ECO:0000313" key="3">
    <source>
        <dbReference type="EMBL" id="PLW45493.1"/>
    </source>
</evidence>
<dbReference type="Proteomes" id="UP000235392">
    <property type="component" value="Unassembled WGS sequence"/>
</dbReference>
<feature type="compositionally biased region" description="Polar residues" evidence="1">
    <location>
        <begin position="103"/>
        <end position="129"/>
    </location>
</feature>
<dbReference type="AlphaFoldDB" id="A0A2N5TT68"/>
<dbReference type="EMBL" id="PGCJ01000436">
    <property type="protein sequence ID" value="PLW28685.1"/>
    <property type="molecule type" value="Genomic_DNA"/>
</dbReference>
<gene>
    <name evidence="2" type="ORF">PCANC_23484</name>
    <name evidence="3" type="ORF">PCASD_05961</name>
</gene>
<evidence type="ECO:0000313" key="2">
    <source>
        <dbReference type="EMBL" id="PLW28685.1"/>
    </source>
</evidence>
<keyword evidence="4" id="KW-1185">Reference proteome</keyword>
<feature type="compositionally biased region" description="Low complexity" evidence="1">
    <location>
        <begin position="81"/>
        <end position="99"/>
    </location>
</feature>
<sequence length="148" mass="16310">MVALRYNIQVRANDFAHQVTNTDGSLLVADISIMRPKVQQSCYATARRFNKLEFGDINPYAEGKARKDWDPTTGARKSKKAVATTAKAAAASEVQSSAKGKQPTMNTPKSSNYKGLNYDPNYSNCYRNQGSRKRNQQGGEGSSSKQPR</sequence>
<organism evidence="2 4">
    <name type="scientific">Puccinia coronata f. sp. avenae</name>
    <dbReference type="NCBI Taxonomy" id="200324"/>
    <lineage>
        <taxon>Eukaryota</taxon>
        <taxon>Fungi</taxon>
        <taxon>Dikarya</taxon>
        <taxon>Basidiomycota</taxon>
        <taxon>Pucciniomycotina</taxon>
        <taxon>Pucciniomycetes</taxon>
        <taxon>Pucciniales</taxon>
        <taxon>Pucciniaceae</taxon>
        <taxon>Puccinia</taxon>
    </lineage>
</organism>